<name>A0A6A6DI38_9PEZI</name>
<accession>A0A6A6DI38</accession>
<feature type="non-terminal residue" evidence="1">
    <location>
        <position position="1"/>
    </location>
</feature>
<feature type="non-terminal residue" evidence="1">
    <location>
        <position position="50"/>
    </location>
</feature>
<dbReference type="Proteomes" id="UP000800200">
    <property type="component" value="Unassembled WGS sequence"/>
</dbReference>
<dbReference type="OrthoDB" id="5425161at2759"/>
<dbReference type="EMBL" id="ML994679">
    <property type="protein sequence ID" value="KAF2178072.1"/>
    <property type="molecule type" value="Genomic_DNA"/>
</dbReference>
<evidence type="ECO:0000313" key="2">
    <source>
        <dbReference type="Proteomes" id="UP000800200"/>
    </source>
</evidence>
<organism evidence="1 2">
    <name type="scientific">Zopfia rhizophila CBS 207.26</name>
    <dbReference type="NCBI Taxonomy" id="1314779"/>
    <lineage>
        <taxon>Eukaryota</taxon>
        <taxon>Fungi</taxon>
        <taxon>Dikarya</taxon>
        <taxon>Ascomycota</taxon>
        <taxon>Pezizomycotina</taxon>
        <taxon>Dothideomycetes</taxon>
        <taxon>Dothideomycetes incertae sedis</taxon>
        <taxon>Zopfiaceae</taxon>
        <taxon>Zopfia</taxon>
    </lineage>
</organism>
<reference evidence="1" key="1">
    <citation type="journal article" date="2020" name="Stud. Mycol.">
        <title>101 Dothideomycetes genomes: a test case for predicting lifestyles and emergence of pathogens.</title>
        <authorList>
            <person name="Haridas S."/>
            <person name="Albert R."/>
            <person name="Binder M."/>
            <person name="Bloem J."/>
            <person name="Labutti K."/>
            <person name="Salamov A."/>
            <person name="Andreopoulos B."/>
            <person name="Baker S."/>
            <person name="Barry K."/>
            <person name="Bills G."/>
            <person name="Bluhm B."/>
            <person name="Cannon C."/>
            <person name="Castanera R."/>
            <person name="Culley D."/>
            <person name="Daum C."/>
            <person name="Ezra D."/>
            <person name="Gonzalez J."/>
            <person name="Henrissat B."/>
            <person name="Kuo A."/>
            <person name="Liang C."/>
            <person name="Lipzen A."/>
            <person name="Lutzoni F."/>
            <person name="Magnuson J."/>
            <person name="Mondo S."/>
            <person name="Nolan M."/>
            <person name="Ohm R."/>
            <person name="Pangilinan J."/>
            <person name="Park H.-J."/>
            <person name="Ramirez L."/>
            <person name="Alfaro M."/>
            <person name="Sun H."/>
            <person name="Tritt A."/>
            <person name="Yoshinaga Y."/>
            <person name="Zwiers L.-H."/>
            <person name="Turgeon B."/>
            <person name="Goodwin S."/>
            <person name="Spatafora J."/>
            <person name="Crous P."/>
            <person name="Grigoriev I."/>
        </authorList>
    </citation>
    <scope>NUCLEOTIDE SEQUENCE</scope>
    <source>
        <strain evidence="1">CBS 207.26</strain>
    </source>
</reference>
<evidence type="ECO:0000313" key="1">
    <source>
        <dbReference type="EMBL" id="KAF2178072.1"/>
    </source>
</evidence>
<dbReference type="AlphaFoldDB" id="A0A6A6DI38"/>
<keyword evidence="2" id="KW-1185">Reference proteome</keyword>
<protein>
    <submittedName>
        <fullName evidence="1">Uncharacterized protein</fullName>
    </submittedName>
</protein>
<proteinExistence type="predicted"/>
<gene>
    <name evidence="1" type="ORF">K469DRAFT_525436</name>
</gene>
<sequence length="50" mass="6292">LKYFNIYIKKHTISIYYLLILNSYKSYNLLKFTKYYQENKIVILYILIYL</sequence>